<evidence type="ECO:0000256" key="2">
    <source>
        <dbReference type="SAM" id="Phobius"/>
    </source>
</evidence>
<dbReference type="AlphaFoldDB" id="A0A934SMA2"/>
<keyword evidence="2" id="KW-0472">Membrane</keyword>
<evidence type="ECO:0000313" key="5">
    <source>
        <dbReference type="Proteomes" id="UP000636458"/>
    </source>
</evidence>
<feature type="transmembrane region" description="Helical" evidence="2">
    <location>
        <begin position="60"/>
        <end position="78"/>
    </location>
</feature>
<evidence type="ECO:0000259" key="3">
    <source>
        <dbReference type="Pfam" id="PF04892"/>
    </source>
</evidence>
<protein>
    <submittedName>
        <fullName evidence="4">VanZ family protein</fullName>
    </submittedName>
</protein>
<keyword evidence="5" id="KW-1185">Reference proteome</keyword>
<dbReference type="EMBL" id="JAEPES010000002">
    <property type="protein sequence ID" value="MBK4347577.1"/>
    <property type="molecule type" value="Genomic_DNA"/>
</dbReference>
<dbReference type="Proteomes" id="UP000636458">
    <property type="component" value="Unassembled WGS sequence"/>
</dbReference>
<feature type="transmembrane region" description="Helical" evidence="2">
    <location>
        <begin position="7"/>
        <end position="24"/>
    </location>
</feature>
<sequence length="170" mass="18637">MLRRHPLLALFTIGYLGVVGWVTLGPQPLDAAGNRALFRLLRFFGSHESTEWITYDRVQFIANIGMFVPIGLLFLLVLGRRRWWLAIAAGVLATVAIELAQRGIPGRVSDPNDVLANSLGTAIGVIAALVITTPAAIRDRRAAARTERARREADGTRGPHSPTDELLLRH</sequence>
<dbReference type="Pfam" id="PF04892">
    <property type="entry name" value="VanZ"/>
    <property type="match status" value="1"/>
</dbReference>
<dbReference type="PANTHER" id="PTHR28008">
    <property type="entry name" value="DOMAIN PROTEIN, PUTATIVE (AFU_ORTHOLOGUE AFUA_3G10980)-RELATED"/>
    <property type="match status" value="1"/>
</dbReference>
<dbReference type="RefSeq" id="WP_200555960.1">
    <property type="nucleotide sequence ID" value="NZ_JAEPES010000002.1"/>
</dbReference>
<organism evidence="4 5">
    <name type="scientific">Lacisediminihabitans changchengi</name>
    <dbReference type="NCBI Taxonomy" id="2787634"/>
    <lineage>
        <taxon>Bacteria</taxon>
        <taxon>Bacillati</taxon>
        <taxon>Actinomycetota</taxon>
        <taxon>Actinomycetes</taxon>
        <taxon>Micrococcales</taxon>
        <taxon>Microbacteriaceae</taxon>
        <taxon>Lacisediminihabitans</taxon>
    </lineage>
</organism>
<evidence type="ECO:0000313" key="4">
    <source>
        <dbReference type="EMBL" id="MBK4347577.1"/>
    </source>
</evidence>
<evidence type="ECO:0000256" key="1">
    <source>
        <dbReference type="SAM" id="MobiDB-lite"/>
    </source>
</evidence>
<dbReference type="InterPro" id="IPR006976">
    <property type="entry name" value="VanZ-like"/>
</dbReference>
<feature type="region of interest" description="Disordered" evidence="1">
    <location>
        <begin position="142"/>
        <end position="170"/>
    </location>
</feature>
<feature type="transmembrane region" description="Helical" evidence="2">
    <location>
        <begin position="83"/>
        <end position="104"/>
    </location>
</feature>
<feature type="transmembrane region" description="Helical" evidence="2">
    <location>
        <begin position="116"/>
        <end position="137"/>
    </location>
</feature>
<accession>A0A934SMA2</accession>
<dbReference type="PANTHER" id="PTHR28008:SF1">
    <property type="entry name" value="DOMAIN PROTEIN, PUTATIVE (AFU_ORTHOLOGUE AFUA_3G10980)-RELATED"/>
    <property type="match status" value="1"/>
</dbReference>
<name>A0A934SMA2_9MICO</name>
<feature type="domain" description="VanZ-like" evidence="3">
    <location>
        <begin position="13"/>
        <end position="130"/>
    </location>
</feature>
<keyword evidence="2" id="KW-1133">Transmembrane helix</keyword>
<reference evidence="4" key="1">
    <citation type="submission" date="2021-01" db="EMBL/GenBank/DDBJ databases">
        <title>Lacisediminihabitans sp. nov. strain G11-30, isolated from Antarctic Soil.</title>
        <authorList>
            <person name="Li J."/>
        </authorList>
    </citation>
    <scope>NUCLEOTIDE SEQUENCE</scope>
    <source>
        <strain evidence="4">G11-30</strain>
    </source>
</reference>
<proteinExistence type="predicted"/>
<gene>
    <name evidence="4" type="ORF">IV501_08020</name>
</gene>
<comment type="caution">
    <text evidence="4">The sequence shown here is derived from an EMBL/GenBank/DDBJ whole genome shotgun (WGS) entry which is preliminary data.</text>
</comment>
<keyword evidence="2" id="KW-0812">Transmembrane</keyword>